<dbReference type="Proteomes" id="UP000230778">
    <property type="component" value="Unassembled WGS sequence"/>
</dbReference>
<dbReference type="GO" id="GO:0006313">
    <property type="term" value="P:DNA transposition"/>
    <property type="evidence" value="ECO:0007669"/>
    <property type="project" value="InterPro"/>
</dbReference>
<gene>
    <name evidence="2" type="ORF">COW72_01655</name>
</gene>
<dbReference type="InterPro" id="IPR047654">
    <property type="entry name" value="IS1634_transpos"/>
</dbReference>
<dbReference type="InterPro" id="IPR002559">
    <property type="entry name" value="Transposase_11"/>
</dbReference>
<comment type="caution">
    <text evidence="2">The sequence shown here is derived from an EMBL/GenBank/DDBJ whole genome shotgun (WGS) entry which is preliminary data.</text>
</comment>
<evidence type="ECO:0000259" key="1">
    <source>
        <dbReference type="Pfam" id="PF01609"/>
    </source>
</evidence>
<protein>
    <recommendedName>
        <fullName evidence="1">Transposase IS4-like domain-containing protein</fullName>
    </recommendedName>
</protein>
<name>A0A2H0FJA6_9BACT</name>
<proteinExistence type="predicted"/>
<feature type="domain" description="Transposase IS4-like" evidence="1">
    <location>
        <begin position="211"/>
        <end position="521"/>
    </location>
</feature>
<organism evidence="2 3">
    <name type="scientific">Candidatus Nealsonbacteria bacterium CG18_big_fil_WC_8_21_14_2_50_37_10</name>
    <dbReference type="NCBI Taxonomy" id="1974717"/>
    <lineage>
        <taxon>Bacteria</taxon>
        <taxon>Candidatus Nealsoniibacteriota</taxon>
    </lineage>
</organism>
<reference evidence="2 3" key="1">
    <citation type="submission" date="2017-09" db="EMBL/GenBank/DDBJ databases">
        <title>Depth-based differentiation of microbial function through sediment-hosted aquifers and enrichment of novel symbionts in the deep terrestrial subsurface.</title>
        <authorList>
            <person name="Probst A.J."/>
            <person name="Ladd B."/>
            <person name="Jarett J.K."/>
            <person name="Geller-Mcgrath D.E."/>
            <person name="Sieber C.M."/>
            <person name="Emerson J.B."/>
            <person name="Anantharaman K."/>
            <person name="Thomas B.C."/>
            <person name="Malmstrom R."/>
            <person name="Stieglmeier M."/>
            <person name="Klingl A."/>
            <person name="Woyke T."/>
            <person name="Ryan C.M."/>
            <person name="Banfield J.F."/>
        </authorList>
    </citation>
    <scope>NUCLEOTIDE SEQUENCE [LARGE SCALE GENOMIC DNA]</scope>
    <source>
        <strain evidence="2">CG18_big_fil_WC_8_21_14_2_50_37_10</strain>
    </source>
</reference>
<evidence type="ECO:0000313" key="2">
    <source>
        <dbReference type="EMBL" id="PIQ06753.1"/>
    </source>
</evidence>
<dbReference type="GO" id="GO:0003677">
    <property type="term" value="F:DNA binding"/>
    <property type="evidence" value="ECO:0007669"/>
    <property type="project" value="InterPro"/>
</dbReference>
<sequence>MHLTYGTCHYKGKEHISYSIAESYRDGKTVRKRILFPLGKLSETKVAQIKLILKVVKGKEPVLSSIEDIVPLKSLSYLEVAVANQLWEDWQIDKAFDENKITNSPVSTPLIARVLTINRCLEPSSCYSIADWVRTTALPQILNLDPGTLNDDKLYHELNKIENNKEPIENFLFNRTYQLNPESYNYVNYDLTTSYFVGIRCSLSRLGKSKDNQPHRKQVILAIMVNEEGYPFKWDVLPGNTAEVTTLKDKVKVCRNRFHLKDISLVFDRGIVSEENLQLIDEEDLKYISTLDKNQIPKVKGVNLQLFKDLTVENIKEEIESLPGFTKYDDLLYYQDLGQVKDKRYILGINPILFIEERKNREEKLELFSHFIFQFNQQLRLAKRKRSKEAIASTIKKELARLKITRFFEKPVFSKIKLTHSSPKGSTKRIVSYQASIKRREEKIKSASLLDGVCCFITSHTEKKDNQFLFPPEKIIYGYRNKRKIEDAFKHLKSFLKIRPFWVNLDEHVKAVYTVCVLAYFLNLHLARMRSKYEKTDFLNSKKLYQPFKECKLIRLKDKKFGWVKEKMINPEPDNLKLIQQLGFSHLLNKKRFQRTTVKN</sequence>
<evidence type="ECO:0000313" key="3">
    <source>
        <dbReference type="Proteomes" id="UP000230778"/>
    </source>
</evidence>
<dbReference type="Pfam" id="PF01609">
    <property type="entry name" value="DDE_Tnp_1"/>
    <property type="match status" value="1"/>
</dbReference>
<dbReference type="GO" id="GO:0004803">
    <property type="term" value="F:transposase activity"/>
    <property type="evidence" value="ECO:0007669"/>
    <property type="project" value="InterPro"/>
</dbReference>
<dbReference type="AlphaFoldDB" id="A0A2H0FJA6"/>
<accession>A0A2H0FJA6</accession>
<dbReference type="EMBL" id="PCUC01000092">
    <property type="protein sequence ID" value="PIQ06753.1"/>
    <property type="molecule type" value="Genomic_DNA"/>
</dbReference>
<dbReference type="NCBIfam" id="NF033559">
    <property type="entry name" value="transpos_IS1634"/>
    <property type="match status" value="1"/>
</dbReference>